<evidence type="ECO:0000256" key="1">
    <source>
        <dbReference type="SAM" id="MobiDB-lite"/>
    </source>
</evidence>
<keyword evidence="3" id="KW-1185">Reference proteome</keyword>
<reference evidence="2 3" key="1">
    <citation type="submission" date="2014-07" db="EMBL/GenBank/DDBJ databases">
        <title>Genomic and transcriptomic analysis on Apis cerana provide comprehensive insights into honey bee biology.</title>
        <authorList>
            <person name="Diao Q."/>
            <person name="Sun L."/>
            <person name="Zheng H."/>
            <person name="Zheng H."/>
            <person name="Xu S."/>
            <person name="Wang S."/>
            <person name="Zeng Z."/>
            <person name="Hu F."/>
            <person name="Su S."/>
            <person name="Wu J."/>
        </authorList>
    </citation>
    <scope>NUCLEOTIDE SEQUENCE [LARGE SCALE GENOMIC DNA]</scope>
    <source>
        <tissue evidence="2">Pupae without intestine</tissue>
    </source>
</reference>
<proteinExistence type="predicted"/>
<evidence type="ECO:0000313" key="3">
    <source>
        <dbReference type="Proteomes" id="UP000242457"/>
    </source>
</evidence>
<dbReference type="OrthoDB" id="10389769at2759"/>
<sequence length="131" mass="14604">MPASVKPMHDETSKSVTDQANTETSLGQGIDMIDNSLGNEGNLEYDVCCTLQEYDDKLDVDHVADDGKKMDEDDNGDDNVEVDVDVVTDDIDVVAGRMDDRDIESGNDNKDDDNEDRILCCRCIVWKKINK</sequence>
<feature type="region of interest" description="Disordered" evidence="1">
    <location>
        <begin position="1"/>
        <end position="33"/>
    </location>
</feature>
<dbReference type="AlphaFoldDB" id="A0A2A3E3I1"/>
<dbReference type="EMBL" id="KZ288432">
    <property type="protein sequence ID" value="PBC25806.1"/>
    <property type="molecule type" value="Genomic_DNA"/>
</dbReference>
<accession>A0A2A3E3I1</accession>
<evidence type="ECO:0000313" key="2">
    <source>
        <dbReference type="EMBL" id="PBC25806.1"/>
    </source>
</evidence>
<feature type="compositionally biased region" description="Polar residues" evidence="1">
    <location>
        <begin position="14"/>
        <end position="27"/>
    </location>
</feature>
<organism evidence="2 3">
    <name type="scientific">Apis cerana cerana</name>
    <name type="common">Oriental honeybee</name>
    <dbReference type="NCBI Taxonomy" id="94128"/>
    <lineage>
        <taxon>Eukaryota</taxon>
        <taxon>Metazoa</taxon>
        <taxon>Ecdysozoa</taxon>
        <taxon>Arthropoda</taxon>
        <taxon>Hexapoda</taxon>
        <taxon>Insecta</taxon>
        <taxon>Pterygota</taxon>
        <taxon>Neoptera</taxon>
        <taxon>Endopterygota</taxon>
        <taxon>Hymenoptera</taxon>
        <taxon>Apocrita</taxon>
        <taxon>Aculeata</taxon>
        <taxon>Apoidea</taxon>
        <taxon>Anthophila</taxon>
        <taxon>Apidae</taxon>
        <taxon>Apis</taxon>
    </lineage>
</organism>
<name>A0A2A3E3I1_APICC</name>
<dbReference type="Proteomes" id="UP000242457">
    <property type="component" value="Unassembled WGS sequence"/>
</dbReference>
<gene>
    <name evidence="2" type="ORF">APICC_01591</name>
</gene>
<protein>
    <submittedName>
        <fullName evidence="2">Replicase polyprotein 1a</fullName>
    </submittedName>
</protein>